<keyword evidence="2" id="KW-0812">Transmembrane</keyword>
<evidence type="ECO:0000313" key="3">
    <source>
        <dbReference type="EMBL" id="KAG0713895.1"/>
    </source>
</evidence>
<reference evidence="3" key="1">
    <citation type="submission" date="2020-07" db="EMBL/GenBank/DDBJ databases">
        <title>The High-quality genome of the commercially important snow crab, Chionoecetes opilio.</title>
        <authorList>
            <person name="Jeong J.-H."/>
            <person name="Ryu S."/>
        </authorList>
    </citation>
    <scope>NUCLEOTIDE SEQUENCE</scope>
    <source>
        <strain evidence="3">MADBK_172401_WGS</strain>
        <tissue evidence="3">Digestive gland</tissue>
    </source>
</reference>
<name>A0A8J5CK84_CHIOP</name>
<dbReference type="EMBL" id="JACEEZ010020983">
    <property type="protein sequence ID" value="KAG0713895.1"/>
    <property type="molecule type" value="Genomic_DNA"/>
</dbReference>
<protein>
    <submittedName>
        <fullName evidence="3">Uncharacterized protein</fullName>
    </submittedName>
</protein>
<keyword evidence="4" id="KW-1185">Reference proteome</keyword>
<proteinExistence type="predicted"/>
<evidence type="ECO:0000256" key="1">
    <source>
        <dbReference type="SAM" id="MobiDB-lite"/>
    </source>
</evidence>
<gene>
    <name evidence="3" type="ORF">GWK47_015199</name>
</gene>
<accession>A0A8J5CK84</accession>
<organism evidence="3 4">
    <name type="scientific">Chionoecetes opilio</name>
    <name type="common">Atlantic snow crab</name>
    <name type="synonym">Cancer opilio</name>
    <dbReference type="NCBI Taxonomy" id="41210"/>
    <lineage>
        <taxon>Eukaryota</taxon>
        <taxon>Metazoa</taxon>
        <taxon>Ecdysozoa</taxon>
        <taxon>Arthropoda</taxon>
        <taxon>Crustacea</taxon>
        <taxon>Multicrustacea</taxon>
        <taxon>Malacostraca</taxon>
        <taxon>Eumalacostraca</taxon>
        <taxon>Eucarida</taxon>
        <taxon>Decapoda</taxon>
        <taxon>Pleocyemata</taxon>
        <taxon>Brachyura</taxon>
        <taxon>Eubrachyura</taxon>
        <taxon>Majoidea</taxon>
        <taxon>Majidae</taxon>
        <taxon>Chionoecetes</taxon>
    </lineage>
</organism>
<sequence length="168" mass="19178">MPTCRHLLALTHQHLPNPHNLVRVGKCSNREMEGEGSSSQRRVSRGRGRRRGGNIPAHHDVPDPESTNTGGETDFVWEWEDGISFTPTIHPFLDEAIAGVNVPELTPESIYALFIFFFPVALIETIVGLTNSYNHFRKGGEVQTTYTRRYHWKDFDVKEFYSFIVSSF</sequence>
<feature type="transmembrane region" description="Helical" evidence="2">
    <location>
        <begin position="110"/>
        <end position="129"/>
    </location>
</feature>
<evidence type="ECO:0000256" key="2">
    <source>
        <dbReference type="SAM" id="Phobius"/>
    </source>
</evidence>
<dbReference type="AlphaFoldDB" id="A0A8J5CK84"/>
<feature type="region of interest" description="Disordered" evidence="1">
    <location>
        <begin position="29"/>
        <end position="72"/>
    </location>
</feature>
<keyword evidence="2" id="KW-1133">Transmembrane helix</keyword>
<dbReference type="Proteomes" id="UP000770661">
    <property type="component" value="Unassembled WGS sequence"/>
</dbReference>
<keyword evidence="2" id="KW-0472">Membrane</keyword>
<feature type="compositionally biased region" description="Basic residues" evidence="1">
    <location>
        <begin position="42"/>
        <end position="52"/>
    </location>
</feature>
<evidence type="ECO:0000313" key="4">
    <source>
        <dbReference type="Proteomes" id="UP000770661"/>
    </source>
</evidence>
<comment type="caution">
    <text evidence="3">The sequence shown here is derived from an EMBL/GenBank/DDBJ whole genome shotgun (WGS) entry which is preliminary data.</text>
</comment>